<dbReference type="InterPro" id="IPR036812">
    <property type="entry name" value="NAD(P)_OxRdtase_dom_sf"/>
</dbReference>
<name>A0A2T2ZXK0_9PEZI</name>
<evidence type="ECO:0000256" key="1">
    <source>
        <dbReference type="ARBA" id="ARBA00006515"/>
    </source>
</evidence>
<keyword evidence="3" id="KW-0560">Oxidoreductase</keyword>
<gene>
    <name evidence="5" type="ORF">BD289DRAFT_485757</name>
</gene>
<dbReference type="Gene3D" id="3.20.20.100">
    <property type="entry name" value="NADP-dependent oxidoreductase domain"/>
    <property type="match status" value="1"/>
</dbReference>
<evidence type="ECO:0000313" key="6">
    <source>
        <dbReference type="Proteomes" id="UP000241462"/>
    </source>
</evidence>
<evidence type="ECO:0000313" key="5">
    <source>
        <dbReference type="EMBL" id="PSR78979.1"/>
    </source>
</evidence>
<evidence type="ECO:0000259" key="4">
    <source>
        <dbReference type="Pfam" id="PF00248"/>
    </source>
</evidence>
<dbReference type="SUPFAM" id="SSF51430">
    <property type="entry name" value="NAD(P)-linked oxidoreductase"/>
    <property type="match status" value="1"/>
</dbReference>
<dbReference type="AlphaFoldDB" id="A0A2T2ZXK0"/>
<feature type="domain" description="NADP-dependent oxidoreductase" evidence="4">
    <location>
        <begin position="33"/>
        <end position="339"/>
    </location>
</feature>
<proteinExistence type="inferred from homology"/>
<evidence type="ECO:0000256" key="2">
    <source>
        <dbReference type="ARBA" id="ARBA00022857"/>
    </source>
</evidence>
<dbReference type="InterPro" id="IPR023210">
    <property type="entry name" value="NADP_OxRdtase_dom"/>
</dbReference>
<dbReference type="OrthoDB" id="1720422at2759"/>
<organism evidence="5 6">
    <name type="scientific">Coniella lustricola</name>
    <dbReference type="NCBI Taxonomy" id="2025994"/>
    <lineage>
        <taxon>Eukaryota</taxon>
        <taxon>Fungi</taxon>
        <taxon>Dikarya</taxon>
        <taxon>Ascomycota</taxon>
        <taxon>Pezizomycotina</taxon>
        <taxon>Sordariomycetes</taxon>
        <taxon>Sordariomycetidae</taxon>
        <taxon>Diaporthales</taxon>
        <taxon>Schizoparmaceae</taxon>
        <taxon>Coniella</taxon>
    </lineage>
</organism>
<dbReference type="PANTHER" id="PTHR43150:SF2">
    <property type="entry name" value="HYPERKINETIC, ISOFORM M"/>
    <property type="match status" value="1"/>
</dbReference>
<accession>A0A2T2ZXK0</accession>
<protein>
    <submittedName>
        <fullName evidence="5">NADP-dependent oxidoreductase domain-containing protein</fullName>
    </submittedName>
</protein>
<sequence length="353" mass="39506">MSQQPTVRSAYQPKNMKFNYLGRTGLQVSAFSLGGWLTYGGTQKGNVVKDILQAAWDNGIQTFDTAEIYANGACEVEMGNALKELDWPRDEYVLTTKVFFGTSRKEPNTRGLSRKHIVEGLKSSIERLQTPYVDIVFAHRPDVGTPMLEIVEGFTQVIRNLNLAYYWGTSEWSAAQITEATLIAEKYHLIAPVAEQPQYNAFHRERFEVEYKPIFEQFGYGTTIWSPLASGLLTGKYNDGIPEDSRFANNKSFFEGTIKTLQSEEGKAKIEKVRKLSAIAEKLGGTPTHLALAWAAKNPNVSTVILGATKVEQIHDNCKALALMDKLTPEVMEEIENVLDNKPKASPDYGRLR</sequence>
<keyword evidence="2" id="KW-0521">NADP</keyword>
<dbReference type="EMBL" id="KZ678582">
    <property type="protein sequence ID" value="PSR78979.1"/>
    <property type="molecule type" value="Genomic_DNA"/>
</dbReference>
<dbReference type="PANTHER" id="PTHR43150">
    <property type="entry name" value="HYPERKINETIC, ISOFORM M"/>
    <property type="match status" value="1"/>
</dbReference>
<reference evidence="5 6" key="1">
    <citation type="journal article" date="2018" name="Mycol. Prog.">
        <title>Coniella lustricola, a new species from submerged detritus.</title>
        <authorList>
            <person name="Raudabaugh D.B."/>
            <person name="Iturriaga T."/>
            <person name="Carver A."/>
            <person name="Mondo S."/>
            <person name="Pangilinan J."/>
            <person name="Lipzen A."/>
            <person name="He G."/>
            <person name="Amirebrahimi M."/>
            <person name="Grigoriev I.V."/>
            <person name="Miller A.N."/>
        </authorList>
    </citation>
    <scope>NUCLEOTIDE SEQUENCE [LARGE SCALE GENOMIC DNA]</scope>
    <source>
        <strain evidence="5 6">B22-T-1</strain>
    </source>
</reference>
<dbReference type="Pfam" id="PF00248">
    <property type="entry name" value="Aldo_ket_red"/>
    <property type="match status" value="1"/>
</dbReference>
<dbReference type="Proteomes" id="UP000241462">
    <property type="component" value="Unassembled WGS sequence"/>
</dbReference>
<dbReference type="InParanoid" id="A0A2T2ZXK0"/>
<dbReference type="GO" id="GO:0016491">
    <property type="term" value="F:oxidoreductase activity"/>
    <property type="evidence" value="ECO:0007669"/>
    <property type="project" value="UniProtKB-KW"/>
</dbReference>
<dbReference type="InterPro" id="IPR005399">
    <property type="entry name" value="K_chnl_volt-dep_bsu_KCNAB-rel"/>
</dbReference>
<dbReference type="STRING" id="2025994.A0A2T2ZXK0"/>
<comment type="similarity">
    <text evidence="1">Belongs to the shaker potassium channel beta subunit family.</text>
</comment>
<dbReference type="PRINTS" id="PR01577">
    <property type="entry name" value="KCNABCHANNEL"/>
</dbReference>
<evidence type="ECO:0000256" key="3">
    <source>
        <dbReference type="ARBA" id="ARBA00023002"/>
    </source>
</evidence>
<keyword evidence="6" id="KW-1185">Reference proteome</keyword>
<dbReference type="CDD" id="cd19143">
    <property type="entry name" value="AKR_AKR6C1_2"/>
    <property type="match status" value="1"/>
</dbReference>